<dbReference type="InterPro" id="IPR029044">
    <property type="entry name" value="Nucleotide-diphossugar_trans"/>
</dbReference>
<comment type="caution">
    <text evidence="1">The sequence shown here is derived from an EMBL/GenBank/DDBJ whole genome shotgun (WGS) entry which is preliminary data.</text>
</comment>
<protein>
    <recommendedName>
        <fullName evidence="2">Nucleotide-diphospho-sugar transferase domain-containing protein</fullName>
    </recommendedName>
</protein>
<dbReference type="EMBL" id="LAZR01004042">
    <property type="protein sequence ID" value="KKN12334.1"/>
    <property type="molecule type" value="Genomic_DNA"/>
</dbReference>
<dbReference type="AlphaFoldDB" id="A0A0F9N322"/>
<evidence type="ECO:0008006" key="2">
    <source>
        <dbReference type="Google" id="ProtNLM"/>
    </source>
</evidence>
<accession>A0A0F9N322</accession>
<dbReference type="SUPFAM" id="SSF53448">
    <property type="entry name" value="Nucleotide-diphospho-sugar transferases"/>
    <property type="match status" value="1"/>
</dbReference>
<dbReference type="Gene3D" id="3.90.550.10">
    <property type="entry name" value="Spore Coat Polysaccharide Biosynthesis Protein SpsA, Chain A"/>
    <property type="match status" value="1"/>
</dbReference>
<evidence type="ECO:0000313" key="1">
    <source>
        <dbReference type="EMBL" id="KKN12334.1"/>
    </source>
</evidence>
<sequence length="241" mass="27849">MKTLIIQVKVGNTSGYTYSDPNAPNLFDEHLVPTVKRYCEKYGYEYLNITEYPSDHNCRWFNFNTKPDDYDYSKGGKNKSATLIRYLNMNKDYDRIVSLDNDIWIPEHAEALPNVIGHHAVKDSGKTWDTFRKQNSLPFDTFVNGGVQMVNREAGTSLYSFIEQVCKLKTPPINGYHSDQGYMNYWRSQHKNLSYVLPDKWNHMVGCVPKPQDYSGVNFVHYAGDATRQHLKDDLKKGIIS</sequence>
<organism evidence="1">
    <name type="scientific">marine sediment metagenome</name>
    <dbReference type="NCBI Taxonomy" id="412755"/>
    <lineage>
        <taxon>unclassified sequences</taxon>
        <taxon>metagenomes</taxon>
        <taxon>ecological metagenomes</taxon>
    </lineage>
</organism>
<proteinExistence type="predicted"/>
<name>A0A0F9N322_9ZZZZ</name>
<gene>
    <name evidence="1" type="ORF">LCGC14_1017530</name>
</gene>
<reference evidence="1" key="1">
    <citation type="journal article" date="2015" name="Nature">
        <title>Complex archaea that bridge the gap between prokaryotes and eukaryotes.</title>
        <authorList>
            <person name="Spang A."/>
            <person name="Saw J.H."/>
            <person name="Jorgensen S.L."/>
            <person name="Zaremba-Niedzwiedzka K."/>
            <person name="Martijn J."/>
            <person name="Lind A.E."/>
            <person name="van Eijk R."/>
            <person name="Schleper C."/>
            <person name="Guy L."/>
            <person name="Ettema T.J."/>
        </authorList>
    </citation>
    <scope>NUCLEOTIDE SEQUENCE</scope>
</reference>